<dbReference type="Pfam" id="PF12978">
    <property type="entry name" value="DUF3862"/>
    <property type="match status" value="1"/>
</dbReference>
<keyword evidence="1 3" id="KW-0732">Signal</keyword>
<evidence type="ECO:0000256" key="3">
    <source>
        <dbReference type="SAM" id="SignalP"/>
    </source>
</evidence>
<reference evidence="6" key="2">
    <citation type="submission" date="2023-05" db="EMBL/GenBank/DDBJ databases">
        <title>Cataloging the Phylogenetic Diversity of Human Bladder Bacteria.</title>
        <authorList>
            <person name="Du J."/>
        </authorList>
    </citation>
    <scope>NUCLEOTIDE SEQUENCE</scope>
    <source>
        <strain evidence="6">UMB8703</strain>
    </source>
</reference>
<dbReference type="EMBL" id="JASOIH010000013">
    <property type="protein sequence ID" value="MDK6900205.1"/>
    <property type="molecule type" value="Genomic_DNA"/>
</dbReference>
<organism evidence="4">
    <name type="scientific">Streptococcus agalactiae</name>
    <dbReference type="NCBI Taxonomy" id="1311"/>
    <lineage>
        <taxon>Bacteria</taxon>
        <taxon>Bacillati</taxon>
        <taxon>Bacillota</taxon>
        <taxon>Bacilli</taxon>
        <taxon>Lactobacillales</taxon>
        <taxon>Streptococcaceae</taxon>
        <taxon>Streptococcus</taxon>
    </lineage>
</organism>
<protein>
    <submittedName>
        <fullName evidence="6">DUF3862 domain-containing protein</fullName>
    </submittedName>
</protein>
<feature type="chain" id="PRO_5044388582" evidence="3">
    <location>
        <begin position="23"/>
        <end position="207"/>
    </location>
</feature>
<dbReference type="Gene3D" id="3.30.1450.10">
    <property type="match status" value="2"/>
</dbReference>
<evidence type="ECO:0000256" key="2">
    <source>
        <dbReference type="SAM" id="MobiDB-lite"/>
    </source>
</evidence>
<dbReference type="InterPro" id="IPR037873">
    <property type="entry name" value="BamE-like"/>
</dbReference>
<feature type="region of interest" description="Disordered" evidence="2">
    <location>
        <begin position="181"/>
        <end position="207"/>
    </location>
</feature>
<name>A0A2Z5WAW8_STRAG</name>
<dbReference type="Proteomes" id="UP001230629">
    <property type="component" value="Unassembled WGS sequence"/>
</dbReference>
<dbReference type="RefSeq" id="WP_000612512.1">
    <property type="nucleotide sequence ID" value="NZ_BCNI01000009.1"/>
</dbReference>
<feature type="signal peptide" evidence="3">
    <location>
        <begin position="1"/>
        <end position="22"/>
    </location>
</feature>
<dbReference type="InterPro" id="IPR024418">
    <property type="entry name" value="DUF3862"/>
</dbReference>
<proteinExistence type="predicted"/>
<evidence type="ECO:0000313" key="6">
    <source>
        <dbReference type="EMBL" id="MDK6900205.1"/>
    </source>
</evidence>
<gene>
    <name evidence="6" type="ORF">QP229_09545</name>
</gene>
<dbReference type="PROSITE" id="PS51257">
    <property type="entry name" value="PROKAR_LIPOPROTEIN"/>
    <property type="match status" value="1"/>
</dbReference>
<evidence type="ECO:0000313" key="4">
    <source>
        <dbReference type="EMBL" id="BBB87069.1"/>
    </source>
</evidence>
<accession>A0A2Z5WAW8</accession>
<sequence length="207" mass="22813">MIPLKKITVGTIICLSFLGLTACSSSNTQQTSTSKSNVSQHKNIKADHEELRLKFNKVKLGVKANNFKGGTSLAELKQLFGGEPNEKFDTPAGNVTLKGYRWNVDDISITIQLLNDSSIVRSISNFKFIRDANITTKDYNSLKNGMSYNKVKELLGEPDDISQAVSSDKEELQAAWISGIQSSDSDPGINLTFENDKLTNKQQHGLK</sequence>
<evidence type="ECO:0000256" key="1">
    <source>
        <dbReference type="ARBA" id="ARBA00022729"/>
    </source>
</evidence>
<dbReference type="OMA" id="TWQFDHV"/>
<reference evidence="4" key="1">
    <citation type="submission" date="2017-12" db="EMBL/GenBank/DDBJ databases">
        <title>Streptococcus agalactiae, cps cluster and flanking regions.</title>
        <authorList>
            <person name="Nagano N."/>
            <person name="Nagano Y."/>
            <person name="Suzuki M."/>
            <person name="Kimura K."/>
            <person name="Arakawa Y."/>
        </authorList>
    </citation>
    <scope>NUCLEOTIDE SEQUENCE</scope>
    <source>
        <strain evidence="4">SU12</strain>
        <strain evidence="5">SU97</strain>
    </source>
</reference>
<dbReference type="EMBL" id="LC341249">
    <property type="protein sequence ID" value="BBB87069.1"/>
    <property type="molecule type" value="Genomic_DNA"/>
</dbReference>
<evidence type="ECO:0000313" key="5">
    <source>
        <dbReference type="EMBL" id="BBB87124.1"/>
    </source>
</evidence>
<dbReference type="EMBL" id="LC341250">
    <property type="protein sequence ID" value="BBB87124.1"/>
    <property type="molecule type" value="Genomic_DNA"/>
</dbReference>
<dbReference type="AlphaFoldDB" id="A0A2Z5WAW8"/>